<dbReference type="OrthoDB" id="1903584at2"/>
<feature type="transmembrane region" description="Helical" evidence="1">
    <location>
        <begin position="7"/>
        <end position="28"/>
    </location>
</feature>
<feature type="transmembrane region" description="Helical" evidence="1">
    <location>
        <begin position="97"/>
        <end position="120"/>
    </location>
</feature>
<sequence>MTLLTITAYIIIPVYTILFAWGTNWFTLNFSVLGSLADRKNLFLLWGIIVGAYFYYVLKKIIRTLPRNKKEMVFTTLALLLLGLAVTIPYLPDSQPFHAVLHVFLSFAASISLMISLYLVTWKLTCMNQSVYRPYFISLMGITVVSVILFFLTGIVSSALEIFFVISSTFLLHKLYLKVCSPAISLRYQRF</sequence>
<feature type="transmembrane region" description="Helical" evidence="1">
    <location>
        <begin position="70"/>
        <end position="91"/>
    </location>
</feature>
<accession>A0A2S6HT91</accession>
<dbReference type="AlphaFoldDB" id="A0A2S6HT91"/>
<gene>
    <name evidence="2" type="ORF">BXY41_105104</name>
</gene>
<feature type="transmembrane region" description="Helical" evidence="1">
    <location>
        <begin position="132"/>
        <end position="152"/>
    </location>
</feature>
<name>A0A2S6HT91_9FIRM</name>
<evidence type="ECO:0000313" key="3">
    <source>
        <dbReference type="Proteomes" id="UP000237749"/>
    </source>
</evidence>
<keyword evidence="3" id="KW-1185">Reference proteome</keyword>
<proteinExistence type="predicted"/>
<dbReference type="Proteomes" id="UP000237749">
    <property type="component" value="Unassembled WGS sequence"/>
</dbReference>
<protein>
    <recommendedName>
        <fullName evidence="4">DUF998 domain-containing protein</fullName>
    </recommendedName>
</protein>
<organism evidence="2 3">
    <name type="scientific">Lacrimispora xylanisolvens</name>
    <dbReference type="NCBI Taxonomy" id="384636"/>
    <lineage>
        <taxon>Bacteria</taxon>
        <taxon>Bacillati</taxon>
        <taxon>Bacillota</taxon>
        <taxon>Clostridia</taxon>
        <taxon>Lachnospirales</taxon>
        <taxon>Lachnospiraceae</taxon>
        <taxon>Lacrimispora</taxon>
    </lineage>
</organism>
<feature type="transmembrane region" description="Helical" evidence="1">
    <location>
        <begin position="158"/>
        <end position="177"/>
    </location>
</feature>
<dbReference type="RefSeq" id="WP_104436880.1">
    <property type="nucleotide sequence ID" value="NZ_PTJA01000005.1"/>
</dbReference>
<keyword evidence="1" id="KW-0812">Transmembrane</keyword>
<comment type="caution">
    <text evidence="2">The sequence shown here is derived from an EMBL/GenBank/DDBJ whole genome shotgun (WGS) entry which is preliminary data.</text>
</comment>
<reference evidence="2 3" key="1">
    <citation type="submission" date="2018-02" db="EMBL/GenBank/DDBJ databases">
        <title>Genomic Encyclopedia of Archaeal and Bacterial Type Strains, Phase II (KMG-II): from individual species to whole genera.</title>
        <authorList>
            <person name="Goeker M."/>
        </authorList>
    </citation>
    <scope>NUCLEOTIDE SEQUENCE [LARGE SCALE GENOMIC DNA]</scope>
    <source>
        <strain evidence="2 3">DSM 3808</strain>
    </source>
</reference>
<dbReference type="EMBL" id="PTJA01000005">
    <property type="protein sequence ID" value="PPK80888.1"/>
    <property type="molecule type" value="Genomic_DNA"/>
</dbReference>
<evidence type="ECO:0008006" key="4">
    <source>
        <dbReference type="Google" id="ProtNLM"/>
    </source>
</evidence>
<keyword evidence="1" id="KW-0472">Membrane</keyword>
<keyword evidence="1" id="KW-1133">Transmembrane helix</keyword>
<feature type="transmembrane region" description="Helical" evidence="1">
    <location>
        <begin position="40"/>
        <end position="58"/>
    </location>
</feature>
<evidence type="ECO:0000313" key="2">
    <source>
        <dbReference type="EMBL" id="PPK80888.1"/>
    </source>
</evidence>
<evidence type="ECO:0000256" key="1">
    <source>
        <dbReference type="SAM" id="Phobius"/>
    </source>
</evidence>